<dbReference type="GO" id="GO:0015031">
    <property type="term" value="P:protein transport"/>
    <property type="evidence" value="ECO:0007669"/>
    <property type="project" value="UniProtKB-KW"/>
</dbReference>
<dbReference type="AlphaFoldDB" id="A0A286RCX5"/>
<dbReference type="Proteomes" id="UP000215086">
    <property type="component" value="Chromosome"/>
</dbReference>
<evidence type="ECO:0000256" key="6">
    <source>
        <dbReference type="ARBA" id="ARBA00022692"/>
    </source>
</evidence>
<dbReference type="SMART" id="SM01323">
    <property type="entry name" value="YajC"/>
    <property type="match status" value="1"/>
</dbReference>
<sequence length="190" mass="20890">MGLAGIPGELLVINARGKAEAHLVSAVSFQAACSRKDSRLWRQLIADPAGRREMRLLFSGLRKIKKVHSMLISFMPLLAEAGAGNAGGSSGGLIMMLTLWIPLIIVFYFLLIRPERKERARRQAMLNALKKNDRVLTIGGIYGVVTNVHREANEVTIRVDDANNTRIRCTLSAIAQVLGEETPSEKQKEG</sequence>
<comment type="subcellular location">
    <subcellularLocation>
        <location evidence="1">Cell membrane</location>
        <topology evidence="1">Single-pass membrane protein</topology>
    </subcellularLocation>
</comment>
<gene>
    <name evidence="12" type="ORF">THTE_1213</name>
</gene>
<dbReference type="OrthoDB" id="9800132at2"/>
<evidence type="ECO:0000256" key="9">
    <source>
        <dbReference type="ARBA" id="ARBA00023010"/>
    </source>
</evidence>
<keyword evidence="9" id="KW-0811">Translocation</keyword>
<keyword evidence="7" id="KW-0653">Protein transport</keyword>
<dbReference type="PRINTS" id="PR01853">
    <property type="entry name" value="YAJCTRNLCASE"/>
</dbReference>
<dbReference type="NCBIfam" id="TIGR00739">
    <property type="entry name" value="yajC"/>
    <property type="match status" value="1"/>
</dbReference>
<dbReference type="Pfam" id="PF02699">
    <property type="entry name" value="YajC"/>
    <property type="match status" value="1"/>
</dbReference>
<keyword evidence="4" id="KW-0813">Transport</keyword>
<dbReference type="RefSeq" id="WP_095414311.1">
    <property type="nucleotide sequence ID" value="NZ_CP018477.1"/>
</dbReference>
<evidence type="ECO:0000313" key="13">
    <source>
        <dbReference type="Proteomes" id="UP000215086"/>
    </source>
</evidence>
<dbReference type="GO" id="GO:0005886">
    <property type="term" value="C:plasma membrane"/>
    <property type="evidence" value="ECO:0007669"/>
    <property type="project" value="UniProtKB-SubCell"/>
</dbReference>
<evidence type="ECO:0000256" key="5">
    <source>
        <dbReference type="ARBA" id="ARBA00022475"/>
    </source>
</evidence>
<organism evidence="12 13">
    <name type="scientific">Thermogutta terrifontis</name>
    <dbReference type="NCBI Taxonomy" id="1331910"/>
    <lineage>
        <taxon>Bacteria</taxon>
        <taxon>Pseudomonadati</taxon>
        <taxon>Planctomycetota</taxon>
        <taxon>Planctomycetia</taxon>
        <taxon>Pirellulales</taxon>
        <taxon>Thermoguttaceae</taxon>
        <taxon>Thermogutta</taxon>
    </lineage>
</organism>
<comment type="similarity">
    <text evidence="2">Belongs to the YajC family.</text>
</comment>
<dbReference type="InterPro" id="IPR003849">
    <property type="entry name" value="Preprotein_translocase_YajC"/>
</dbReference>
<dbReference type="PANTHER" id="PTHR33909">
    <property type="entry name" value="SEC TRANSLOCON ACCESSORY COMPLEX SUBUNIT YAJC"/>
    <property type="match status" value="1"/>
</dbReference>
<evidence type="ECO:0000256" key="7">
    <source>
        <dbReference type="ARBA" id="ARBA00022927"/>
    </source>
</evidence>
<evidence type="ECO:0000256" key="8">
    <source>
        <dbReference type="ARBA" id="ARBA00022989"/>
    </source>
</evidence>
<evidence type="ECO:0000256" key="3">
    <source>
        <dbReference type="ARBA" id="ARBA00014962"/>
    </source>
</evidence>
<protein>
    <recommendedName>
        <fullName evidence="3">Sec translocon accessory complex subunit YajC</fullName>
    </recommendedName>
</protein>
<dbReference type="KEGG" id="ttf:THTE_1213"/>
<keyword evidence="13" id="KW-1185">Reference proteome</keyword>
<keyword evidence="10 11" id="KW-0472">Membrane</keyword>
<feature type="transmembrane region" description="Helical" evidence="11">
    <location>
        <begin position="93"/>
        <end position="112"/>
    </location>
</feature>
<name>A0A286RCX5_9BACT</name>
<keyword evidence="8 11" id="KW-1133">Transmembrane helix</keyword>
<reference evidence="12 13" key="1">
    <citation type="journal article" name="Front. Microbiol.">
        <title>Sugar Metabolism of the First Thermophilic Planctomycete Thermogutta terrifontis: Comparative Genomic and Transcriptomic Approaches.</title>
        <authorList>
            <person name="Elcheninov A.G."/>
            <person name="Menzel P."/>
            <person name="Gudbergsdottir S.R."/>
            <person name="Slesarev A.I."/>
            <person name="Kadnikov V.V."/>
            <person name="Krogh A."/>
            <person name="Bonch-Osmolovskaya E.A."/>
            <person name="Peng X."/>
            <person name="Kublanov I.V."/>
        </authorList>
    </citation>
    <scope>NUCLEOTIDE SEQUENCE [LARGE SCALE GENOMIC DNA]</scope>
    <source>
        <strain evidence="12 13">R1</strain>
    </source>
</reference>
<evidence type="ECO:0000313" key="12">
    <source>
        <dbReference type="EMBL" id="ASV73815.1"/>
    </source>
</evidence>
<evidence type="ECO:0000256" key="1">
    <source>
        <dbReference type="ARBA" id="ARBA00004162"/>
    </source>
</evidence>
<accession>A0A286RCX5</accession>
<dbReference type="PANTHER" id="PTHR33909:SF1">
    <property type="entry name" value="SEC TRANSLOCON ACCESSORY COMPLEX SUBUNIT YAJC"/>
    <property type="match status" value="1"/>
</dbReference>
<evidence type="ECO:0000256" key="4">
    <source>
        <dbReference type="ARBA" id="ARBA00022448"/>
    </source>
</evidence>
<proteinExistence type="inferred from homology"/>
<keyword evidence="6 11" id="KW-0812">Transmembrane</keyword>
<evidence type="ECO:0000256" key="10">
    <source>
        <dbReference type="ARBA" id="ARBA00023136"/>
    </source>
</evidence>
<evidence type="ECO:0000256" key="11">
    <source>
        <dbReference type="SAM" id="Phobius"/>
    </source>
</evidence>
<evidence type="ECO:0000256" key="2">
    <source>
        <dbReference type="ARBA" id="ARBA00006742"/>
    </source>
</evidence>
<keyword evidence="5" id="KW-1003">Cell membrane</keyword>
<dbReference type="EMBL" id="CP018477">
    <property type="protein sequence ID" value="ASV73815.1"/>
    <property type="molecule type" value="Genomic_DNA"/>
</dbReference>